<dbReference type="InterPro" id="IPR038279">
    <property type="entry name" value="Ndc10_dom2_sf"/>
</dbReference>
<protein>
    <recommendedName>
        <fullName evidence="4">Ndc10 domain-containing protein</fullName>
    </recommendedName>
</protein>
<name>A0A0B7MWG9_9FUNG</name>
<dbReference type="AlphaFoldDB" id="A0A0B7MWG9"/>
<dbReference type="STRING" id="35722.A0A0B7MWG9"/>
<feature type="region of interest" description="Disordered" evidence="1">
    <location>
        <begin position="110"/>
        <end position="131"/>
    </location>
</feature>
<proteinExistence type="predicted"/>
<evidence type="ECO:0000313" key="2">
    <source>
        <dbReference type="EMBL" id="CEP07249.1"/>
    </source>
</evidence>
<dbReference type="Proteomes" id="UP000054107">
    <property type="component" value="Unassembled WGS sequence"/>
</dbReference>
<organism evidence="2 3">
    <name type="scientific">Parasitella parasitica</name>
    <dbReference type="NCBI Taxonomy" id="35722"/>
    <lineage>
        <taxon>Eukaryota</taxon>
        <taxon>Fungi</taxon>
        <taxon>Fungi incertae sedis</taxon>
        <taxon>Mucoromycota</taxon>
        <taxon>Mucoromycotina</taxon>
        <taxon>Mucoromycetes</taxon>
        <taxon>Mucorales</taxon>
        <taxon>Mucorineae</taxon>
        <taxon>Mucoraceae</taxon>
        <taxon>Parasitella</taxon>
    </lineage>
</organism>
<keyword evidence="3" id="KW-1185">Reference proteome</keyword>
<dbReference type="Gene3D" id="1.10.443.20">
    <property type="entry name" value="Centromere DNA-binding protein complex CBF3 subunit, domain 2"/>
    <property type="match status" value="1"/>
</dbReference>
<gene>
    <name evidence="2" type="primary">PARPA_00529.1 scaffold 888</name>
</gene>
<dbReference type="OrthoDB" id="2449454at2759"/>
<sequence>MNQISSFITVINPEESLSHTQQYIPTKKIFVDHGIHTSKVTHGGRHAGSQEAQDLNIPIDIIKQGGSWKDRIWRLKTNSLGKLPPAFAREVDEFDPPSDDEAEGPIQNVEEAAQSSKGREPEAPRRPVQSSEDNAKRGFLILLVRLRRVVLQDAAAFLNHRKESYLVNTKKTQICNPFSSFFLKSFAEEVNTITRRPQSNRLEQYEHLVPDIINAQSDVSNRMTSLQEKMLRIQEHSTTQFAFLQHAISTS</sequence>
<dbReference type="EMBL" id="LN719137">
    <property type="protein sequence ID" value="CEP07249.1"/>
    <property type="molecule type" value="Genomic_DNA"/>
</dbReference>
<evidence type="ECO:0008006" key="4">
    <source>
        <dbReference type="Google" id="ProtNLM"/>
    </source>
</evidence>
<evidence type="ECO:0000256" key="1">
    <source>
        <dbReference type="SAM" id="MobiDB-lite"/>
    </source>
</evidence>
<accession>A0A0B7MWG9</accession>
<evidence type="ECO:0000313" key="3">
    <source>
        <dbReference type="Proteomes" id="UP000054107"/>
    </source>
</evidence>
<reference evidence="2 3" key="1">
    <citation type="submission" date="2014-09" db="EMBL/GenBank/DDBJ databases">
        <authorList>
            <person name="Ellenberger Sabrina"/>
        </authorList>
    </citation>
    <scope>NUCLEOTIDE SEQUENCE [LARGE SCALE GENOMIC DNA]</scope>
    <source>
        <strain evidence="2 3">CBS 412.66</strain>
    </source>
</reference>
<dbReference type="GO" id="GO:0003677">
    <property type="term" value="F:DNA binding"/>
    <property type="evidence" value="ECO:0007669"/>
    <property type="project" value="InterPro"/>
</dbReference>